<keyword evidence="1" id="KW-0436">Ligase</keyword>
<name>A0A8S5UMK8_9CAUD</name>
<evidence type="ECO:0000313" key="1">
    <source>
        <dbReference type="EMBL" id="DAF95659.1"/>
    </source>
</evidence>
<dbReference type="EMBL" id="BK016109">
    <property type="protein sequence ID" value="DAF95659.1"/>
    <property type="molecule type" value="Genomic_DNA"/>
</dbReference>
<protein>
    <submittedName>
        <fullName evidence="1">RNA editing ligase</fullName>
    </submittedName>
</protein>
<dbReference type="GO" id="GO:0016874">
    <property type="term" value="F:ligase activity"/>
    <property type="evidence" value="ECO:0007669"/>
    <property type="project" value="UniProtKB-KW"/>
</dbReference>
<sequence length="40" mass="4808">MNLFKKYPSITNSSQSKVIDYIRMNLPEQQWIVSEKNSWC</sequence>
<reference evidence="1" key="1">
    <citation type="journal article" date="2021" name="Proc. Natl. Acad. Sci. U.S.A.">
        <title>A Catalog of Tens of Thousands of Viruses from Human Metagenomes Reveals Hidden Associations with Chronic Diseases.</title>
        <authorList>
            <person name="Tisza M.J."/>
            <person name="Buck C.B."/>
        </authorList>
    </citation>
    <scope>NUCLEOTIDE SEQUENCE</scope>
    <source>
        <strain evidence="1">CtCo31</strain>
    </source>
</reference>
<accession>A0A8S5UMK8</accession>
<organism evidence="1">
    <name type="scientific">Myoviridae sp. ctCo31</name>
    <dbReference type="NCBI Taxonomy" id="2825053"/>
    <lineage>
        <taxon>Viruses</taxon>
        <taxon>Duplodnaviria</taxon>
        <taxon>Heunggongvirae</taxon>
        <taxon>Uroviricota</taxon>
        <taxon>Caudoviricetes</taxon>
    </lineage>
</organism>
<proteinExistence type="predicted"/>